<name>A0A1A8E1S7_NOTKA</name>
<feature type="non-terminal residue" evidence="1">
    <location>
        <position position="68"/>
    </location>
</feature>
<accession>A0A1A8E1S7</accession>
<gene>
    <name evidence="1" type="primary">VAV3B</name>
</gene>
<reference evidence="1" key="1">
    <citation type="submission" date="2016-05" db="EMBL/GenBank/DDBJ databases">
        <authorList>
            <person name="Lavstsen T."/>
            <person name="Jespersen J.S."/>
        </authorList>
    </citation>
    <scope>NUCLEOTIDE SEQUENCE</scope>
    <source>
        <tissue evidence="1">Brain</tissue>
    </source>
</reference>
<reference evidence="1" key="2">
    <citation type="submission" date="2016-06" db="EMBL/GenBank/DDBJ databases">
        <title>The genome of a short-lived fish provides insights into sex chromosome evolution and the genetic control of aging.</title>
        <authorList>
            <person name="Reichwald K."/>
            <person name="Felder M."/>
            <person name="Petzold A."/>
            <person name="Koch P."/>
            <person name="Groth M."/>
            <person name="Platzer M."/>
        </authorList>
    </citation>
    <scope>NUCLEOTIDE SEQUENCE</scope>
    <source>
        <tissue evidence="1">Brain</tissue>
    </source>
</reference>
<organism evidence="1">
    <name type="scientific">Nothobranchius kadleci</name>
    <name type="common">African annual killifish</name>
    <dbReference type="NCBI Taxonomy" id="1051664"/>
    <lineage>
        <taxon>Eukaryota</taxon>
        <taxon>Metazoa</taxon>
        <taxon>Chordata</taxon>
        <taxon>Craniata</taxon>
        <taxon>Vertebrata</taxon>
        <taxon>Euteleostomi</taxon>
        <taxon>Actinopterygii</taxon>
        <taxon>Neopterygii</taxon>
        <taxon>Teleostei</taxon>
        <taxon>Neoteleostei</taxon>
        <taxon>Acanthomorphata</taxon>
        <taxon>Ovalentaria</taxon>
        <taxon>Atherinomorphae</taxon>
        <taxon>Cyprinodontiformes</taxon>
        <taxon>Nothobranchiidae</taxon>
        <taxon>Nothobranchius</taxon>
    </lineage>
</organism>
<proteinExistence type="predicted"/>
<feature type="non-terminal residue" evidence="1">
    <location>
        <position position="1"/>
    </location>
</feature>
<dbReference type="AlphaFoldDB" id="A0A1A8E1S7"/>
<sequence>PRFAVCFLLEWWGSQWHVMTSAPKIFRSSLYRRETSSGSTPRCPMGGGREKLMAGWAGFPQRTWKKRT</sequence>
<dbReference type="EMBL" id="HAEA01012030">
    <property type="protein sequence ID" value="SBQ40510.1"/>
    <property type="molecule type" value="Transcribed_RNA"/>
</dbReference>
<evidence type="ECO:0000313" key="1">
    <source>
        <dbReference type="EMBL" id="SBQ40510.1"/>
    </source>
</evidence>
<protein>
    <submittedName>
        <fullName evidence="1">Vav 3 guanine nucleotide exchange factor b</fullName>
    </submittedName>
</protein>